<organism evidence="2 3">
    <name type="scientific">Candidatus Glassbacteria bacterium RIFCSPLOWO2_12_FULL_58_11</name>
    <dbReference type="NCBI Taxonomy" id="1817867"/>
    <lineage>
        <taxon>Bacteria</taxon>
        <taxon>Candidatus Glassiibacteriota</taxon>
    </lineage>
</organism>
<evidence type="ECO:0000313" key="3">
    <source>
        <dbReference type="Proteomes" id="UP000179129"/>
    </source>
</evidence>
<gene>
    <name evidence="2" type="ORF">A3F83_16185</name>
</gene>
<dbReference type="EMBL" id="MFIX01000236">
    <property type="protein sequence ID" value="OGG00894.1"/>
    <property type="molecule type" value="Genomic_DNA"/>
</dbReference>
<reference evidence="2 3" key="1">
    <citation type="journal article" date="2016" name="Nat. Commun.">
        <title>Thousands of microbial genomes shed light on interconnected biogeochemical processes in an aquifer system.</title>
        <authorList>
            <person name="Anantharaman K."/>
            <person name="Brown C.T."/>
            <person name="Hug L.A."/>
            <person name="Sharon I."/>
            <person name="Castelle C.J."/>
            <person name="Probst A.J."/>
            <person name="Thomas B.C."/>
            <person name="Singh A."/>
            <person name="Wilkins M.J."/>
            <person name="Karaoz U."/>
            <person name="Brodie E.L."/>
            <person name="Williams K.H."/>
            <person name="Hubbard S.S."/>
            <person name="Banfield J.F."/>
        </authorList>
    </citation>
    <scope>NUCLEOTIDE SEQUENCE [LARGE SCALE GENOMIC DNA]</scope>
</reference>
<name>A0A1F5YLC0_9BACT</name>
<dbReference type="AlphaFoldDB" id="A0A1F5YLC0"/>
<dbReference type="SUPFAM" id="SSF51206">
    <property type="entry name" value="cAMP-binding domain-like"/>
    <property type="match status" value="2"/>
</dbReference>
<dbReference type="PROSITE" id="PS50042">
    <property type="entry name" value="CNMP_BINDING_3"/>
    <property type="match status" value="2"/>
</dbReference>
<dbReference type="Gene3D" id="2.60.120.10">
    <property type="entry name" value="Jelly Rolls"/>
    <property type="match status" value="2"/>
</dbReference>
<dbReference type="InterPro" id="IPR018490">
    <property type="entry name" value="cNMP-bd_dom_sf"/>
</dbReference>
<feature type="domain" description="Cyclic nucleotide-binding" evidence="1">
    <location>
        <begin position="46"/>
        <end position="145"/>
    </location>
</feature>
<comment type="caution">
    <text evidence="2">The sequence shown here is derived from an EMBL/GenBank/DDBJ whole genome shotgun (WGS) entry which is preliminary data.</text>
</comment>
<dbReference type="CDD" id="cd00038">
    <property type="entry name" value="CAP_ED"/>
    <property type="match status" value="1"/>
</dbReference>
<evidence type="ECO:0000313" key="2">
    <source>
        <dbReference type="EMBL" id="OGG00894.1"/>
    </source>
</evidence>
<dbReference type="Proteomes" id="UP000179129">
    <property type="component" value="Unassembled WGS sequence"/>
</dbReference>
<proteinExistence type="predicted"/>
<dbReference type="InterPro" id="IPR014710">
    <property type="entry name" value="RmlC-like_jellyroll"/>
</dbReference>
<dbReference type="SMART" id="SM00100">
    <property type="entry name" value="cNMP"/>
    <property type="match status" value="1"/>
</dbReference>
<evidence type="ECO:0000259" key="1">
    <source>
        <dbReference type="PROSITE" id="PS50042"/>
    </source>
</evidence>
<sequence length="325" mass="36853">MEQAKAEQFLDELQNITRIIYSGQIPQIKPSATLLAKTIKPADMPFIKKDAAGQALFYIVEGKAGVDIGQPERIIVPPKRTVGEMSMISTVINACDNLMAVQSRTADVYAEEPMKLIVFNYSPLIEILKDPNPELRKLRGQVMISLNRIMYRKLMEVNQNYVNVLISYGLEMEADEANYPLQLVEAMSRFLKKMKTIPNISISPHDLRGTLIRQGEQNSSIAFINEGKVKISMTVKNEVTEKEERVELGILTAPTMVGESSILNVGAVSSSQVDAMDRTFGFRMEVQNLLRHLQRYPDLFEQFFQVLLELNYFRTIHMMQKTASL</sequence>
<protein>
    <recommendedName>
        <fullName evidence="1">Cyclic nucleotide-binding domain-containing protein</fullName>
    </recommendedName>
</protein>
<dbReference type="InterPro" id="IPR000595">
    <property type="entry name" value="cNMP-bd_dom"/>
</dbReference>
<feature type="domain" description="Cyclic nucleotide-binding" evidence="1">
    <location>
        <begin position="210"/>
        <end position="310"/>
    </location>
</feature>
<accession>A0A1F5YLC0</accession>